<sequence>MDNSTNTGARPATGQSAGAKYCKYCGELIPWEAVICVHCGCQVEQLKSEQPQVVINNTNDSRNDNSSSNISDNKVDNSSASLGGYAAIVDGRAKSKWVALTLCFFLGYLGAHKFYEDKVGVGILYLLTMGLFGIGWVVDFISLLFRSNPYYVR</sequence>
<evidence type="ECO:0000259" key="7">
    <source>
        <dbReference type="Pfam" id="PF05154"/>
    </source>
</evidence>
<feature type="domain" description="TM2" evidence="7">
    <location>
        <begin position="93"/>
        <end position="141"/>
    </location>
</feature>
<comment type="caution">
    <text evidence="8">The sequence shown here is derived from an EMBL/GenBank/DDBJ whole genome shotgun (WGS) entry which is preliminary data.</text>
</comment>
<comment type="subcellular location">
    <subcellularLocation>
        <location evidence="1">Membrane</location>
        <topology evidence="1">Multi-pass membrane protein</topology>
    </subcellularLocation>
</comment>
<evidence type="ECO:0000256" key="6">
    <source>
        <dbReference type="SAM" id="Phobius"/>
    </source>
</evidence>
<dbReference type="Proteomes" id="UP000824123">
    <property type="component" value="Unassembled WGS sequence"/>
</dbReference>
<reference evidence="8" key="1">
    <citation type="submission" date="2020-10" db="EMBL/GenBank/DDBJ databases">
        <authorList>
            <person name="Gilroy R."/>
        </authorList>
    </citation>
    <scope>NUCLEOTIDE SEQUENCE</scope>
    <source>
        <strain evidence="8">ChiSxjej2B14-8506</strain>
    </source>
</reference>
<dbReference type="PANTHER" id="PTHR21016:SF25">
    <property type="entry name" value="TM2 DOMAIN-CONTAINING PROTEIN DDB_G0277895-RELATED"/>
    <property type="match status" value="1"/>
</dbReference>
<evidence type="ECO:0000313" key="8">
    <source>
        <dbReference type="EMBL" id="HIU45759.1"/>
    </source>
</evidence>
<evidence type="ECO:0000256" key="4">
    <source>
        <dbReference type="ARBA" id="ARBA00023136"/>
    </source>
</evidence>
<organism evidence="8 9">
    <name type="scientific">Candidatus Fimadaptatus faecigallinarum</name>
    <dbReference type="NCBI Taxonomy" id="2840814"/>
    <lineage>
        <taxon>Bacteria</taxon>
        <taxon>Bacillati</taxon>
        <taxon>Bacillota</taxon>
        <taxon>Clostridia</taxon>
        <taxon>Eubacteriales</taxon>
        <taxon>Candidatus Fimadaptatus</taxon>
    </lineage>
</organism>
<keyword evidence="2 6" id="KW-0812">Transmembrane</keyword>
<evidence type="ECO:0000256" key="3">
    <source>
        <dbReference type="ARBA" id="ARBA00022989"/>
    </source>
</evidence>
<dbReference type="InterPro" id="IPR007829">
    <property type="entry name" value="TM2"/>
</dbReference>
<keyword evidence="3 6" id="KW-1133">Transmembrane helix</keyword>
<dbReference type="PANTHER" id="PTHR21016">
    <property type="entry name" value="BETA-AMYLOID BINDING PROTEIN-RELATED"/>
    <property type="match status" value="1"/>
</dbReference>
<keyword evidence="4 6" id="KW-0472">Membrane</keyword>
<evidence type="ECO:0000256" key="1">
    <source>
        <dbReference type="ARBA" id="ARBA00004141"/>
    </source>
</evidence>
<feature type="transmembrane region" description="Helical" evidence="6">
    <location>
        <begin position="121"/>
        <end position="145"/>
    </location>
</feature>
<name>A0A9D1LPP5_9FIRM</name>
<dbReference type="EMBL" id="DVNK01000005">
    <property type="protein sequence ID" value="HIU45759.1"/>
    <property type="molecule type" value="Genomic_DNA"/>
</dbReference>
<evidence type="ECO:0000313" key="9">
    <source>
        <dbReference type="Proteomes" id="UP000824123"/>
    </source>
</evidence>
<evidence type="ECO:0000256" key="5">
    <source>
        <dbReference type="SAM" id="MobiDB-lite"/>
    </source>
</evidence>
<dbReference type="Pfam" id="PF05154">
    <property type="entry name" value="TM2"/>
    <property type="match status" value="1"/>
</dbReference>
<feature type="transmembrane region" description="Helical" evidence="6">
    <location>
        <begin position="97"/>
        <end position="115"/>
    </location>
</feature>
<evidence type="ECO:0000256" key="2">
    <source>
        <dbReference type="ARBA" id="ARBA00022692"/>
    </source>
</evidence>
<dbReference type="AlphaFoldDB" id="A0A9D1LPP5"/>
<dbReference type="GO" id="GO:0016020">
    <property type="term" value="C:membrane"/>
    <property type="evidence" value="ECO:0007669"/>
    <property type="project" value="UniProtKB-SubCell"/>
</dbReference>
<gene>
    <name evidence="8" type="ORF">IAC59_00695</name>
</gene>
<dbReference type="InterPro" id="IPR050932">
    <property type="entry name" value="TM2D1-3-like"/>
</dbReference>
<accession>A0A9D1LPP5</accession>
<reference evidence="8" key="2">
    <citation type="journal article" date="2021" name="PeerJ">
        <title>Extensive microbial diversity within the chicken gut microbiome revealed by metagenomics and culture.</title>
        <authorList>
            <person name="Gilroy R."/>
            <person name="Ravi A."/>
            <person name="Getino M."/>
            <person name="Pursley I."/>
            <person name="Horton D.L."/>
            <person name="Alikhan N.F."/>
            <person name="Baker D."/>
            <person name="Gharbi K."/>
            <person name="Hall N."/>
            <person name="Watson M."/>
            <person name="Adriaenssens E.M."/>
            <person name="Foster-Nyarko E."/>
            <person name="Jarju S."/>
            <person name="Secka A."/>
            <person name="Antonio M."/>
            <person name="Oren A."/>
            <person name="Chaudhuri R.R."/>
            <person name="La Ragione R."/>
            <person name="Hildebrand F."/>
            <person name="Pallen M.J."/>
        </authorList>
    </citation>
    <scope>NUCLEOTIDE SEQUENCE</scope>
    <source>
        <strain evidence="8">ChiSxjej2B14-8506</strain>
    </source>
</reference>
<feature type="region of interest" description="Disordered" evidence="5">
    <location>
        <begin position="56"/>
        <end position="75"/>
    </location>
</feature>
<proteinExistence type="predicted"/>
<protein>
    <submittedName>
        <fullName evidence="8">TM2 domain-containing protein</fullName>
    </submittedName>
</protein>